<organism evidence="1 2">
    <name type="scientific">Ramazzottius varieornatus</name>
    <name type="common">Water bear</name>
    <name type="synonym">Tardigrade</name>
    <dbReference type="NCBI Taxonomy" id="947166"/>
    <lineage>
        <taxon>Eukaryota</taxon>
        <taxon>Metazoa</taxon>
        <taxon>Ecdysozoa</taxon>
        <taxon>Tardigrada</taxon>
        <taxon>Eutardigrada</taxon>
        <taxon>Parachela</taxon>
        <taxon>Hypsibioidea</taxon>
        <taxon>Ramazzottiidae</taxon>
        <taxon>Ramazzottius</taxon>
    </lineage>
</organism>
<keyword evidence="2" id="KW-1185">Reference proteome</keyword>
<name>A0A1D1W808_RAMVA</name>
<sequence>MTGFTDQPLGTRGKARRLIQCRNKAMAATIGLITRNSHQPIRWLRWYSVHELFGRCLYATASAMEEEVQMTHVLFACDSASIRHKQSSSNGYKYLMEKWTAWYIVRCTVHVTSVFKARS</sequence>
<accession>A0A1D1W808</accession>
<protein>
    <submittedName>
        <fullName evidence="1">Uncharacterized protein</fullName>
    </submittedName>
</protein>
<dbReference type="Proteomes" id="UP000186922">
    <property type="component" value="Unassembled WGS sequence"/>
</dbReference>
<gene>
    <name evidence="1" type="primary">RvY_19041</name>
    <name evidence="1" type="synonym">RvY_19041.1</name>
    <name evidence="1" type="ORF">RvY_19041-1</name>
</gene>
<reference evidence="1 2" key="1">
    <citation type="journal article" date="2016" name="Nat. Commun.">
        <title>Extremotolerant tardigrade genome and improved radiotolerance of human cultured cells by tardigrade-unique protein.</title>
        <authorList>
            <person name="Hashimoto T."/>
            <person name="Horikawa D.D."/>
            <person name="Saito Y."/>
            <person name="Kuwahara H."/>
            <person name="Kozuka-Hata H."/>
            <person name="Shin-I T."/>
            <person name="Minakuchi Y."/>
            <person name="Ohishi K."/>
            <person name="Motoyama A."/>
            <person name="Aizu T."/>
            <person name="Enomoto A."/>
            <person name="Kondo K."/>
            <person name="Tanaka S."/>
            <person name="Hara Y."/>
            <person name="Koshikawa S."/>
            <person name="Sagara H."/>
            <person name="Miura T."/>
            <person name="Yokobori S."/>
            <person name="Miyagawa K."/>
            <person name="Suzuki Y."/>
            <person name="Kubo T."/>
            <person name="Oyama M."/>
            <person name="Kohara Y."/>
            <person name="Fujiyama A."/>
            <person name="Arakawa K."/>
            <person name="Katayama T."/>
            <person name="Toyoda A."/>
            <person name="Kunieda T."/>
        </authorList>
    </citation>
    <scope>NUCLEOTIDE SEQUENCE [LARGE SCALE GENOMIC DNA]</scope>
    <source>
        <strain evidence="1 2">YOKOZUNA-1</strain>
    </source>
</reference>
<evidence type="ECO:0000313" key="1">
    <source>
        <dbReference type="EMBL" id="GAV09511.1"/>
    </source>
</evidence>
<dbReference type="EMBL" id="BDGG01000023">
    <property type="protein sequence ID" value="GAV09511.1"/>
    <property type="molecule type" value="Genomic_DNA"/>
</dbReference>
<dbReference type="AlphaFoldDB" id="A0A1D1W808"/>
<evidence type="ECO:0000313" key="2">
    <source>
        <dbReference type="Proteomes" id="UP000186922"/>
    </source>
</evidence>
<proteinExistence type="predicted"/>
<comment type="caution">
    <text evidence="1">The sequence shown here is derived from an EMBL/GenBank/DDBJ whole genome shotgun (WGS) entry which is preliminary data.</text>
</comment>